<evidence type="ECO:0000256" key="4">
    <source>
        <dbReference type="ARBA" id="ARBA00022759"/>
    </source>
</evidence>
<dbReference type="GO" id="GO:0003676">
    <property type="term" value="F:nucleic acid binding"/>
    <property type="evidence" value="ECO:0007669"/>
    <property type="project" value="InterPro"/>
</dbReference>
<keyword evidence="5" id="KW-0378">Hydrolase</keyword>
<dbReference type="PANTHER" id="PTHR37984">
    <property type="entry name" value="PROTEIN CBG26694"/>
    <property type="match status" value="1"/>
</dbReference>
<dbReference type="CDD" id="cd09274">
    <property type="entry name" value="RNase_HI_RT_Ty3"/>
    <property type="match status" value="1"/>
</dbReference>
<dbReference type="InterPro" id="IPR001584">
    <property type="entry name" value="Integrase_cat-core"/>
</dbReference>
<dbReference type="InterPro" id="IPR041373">
    <property type="entry name" value="RT_RNaseH"/>
</dbReference>
<evidence type="ECO:0000259" key="7">
    <source>
        <dbReference type="PROSITE" id="PS50994"/>
    </source>
</evidence>
<dbReference type="Proteomes" id="UP000436088">
    <property type="component" value="Unassembled WGS sequence"/>
</dbReference>
<accession>A0A6A3CG61</accession>
<protein>
    <recommendedName>
        <fullName evidence="7">Integrase catalytic domain-containing protein</fullName>
    </recommendedName>
</protein>
<keyword evidence="1" id="KW-0808">Transferase</keyword>
<feature type="domain" description="Integrase catalytic" evidence="7">
    <location>
        <begin position="421"/>
        <end position="609"/>
    </location>
</feature>
<comment type="caution">
    <text evidence="8">The sequence shown here is derived from an EMBL/GenBank/DDBJ whole genome shotgun (WGS) entry which is preliminary data.</text>
</comment>
<dbReference type="SUPFAM" id="SSF53098">
    <property type="entry name" value="Ribonuclease H-like"/>
    <property type="match status" value="1"/>
</dbReference>
<dbReference type="InterPro" id="IPR012337">
    <property type="entry name" value="RNaseH-like_sf"/>
</dbReference>
<dbReference type="SUPFAM" id="SSF56672">
    <property type="entry name" value="DNA/RNA polymerases"/>
    <property type="match status" value="1"/>
</dbReference>
<dbReference type="GO" id="GO:0004519">
    <property type="term" value="F:endonuclease activity"/>
    <property type="evidence" value="ECO:0007669"/>
    <property type="project" value="UniProtKB-KW"/>
</dbReference>
<sequence>MVTNTKAIKTLQETSARQDQLLVSLQSQAEDQKKWNATTQRTLQDLARQLTVFSAQLGAPTTTSCDSDVQVELPIFNGKDPEEWLASANDFFEFYGTENHHRVTMASFIMEGIAKKWFRWMQRQRISAAEAQARREKGLSYYCDAKFVPGHKYKDPQLFLLDNELEDEHQETIIEGTEMVLGVAWMAILGPVTMDFSTLRFQFHQENKEHCWQGKQGWLPTDPITILTSFKDTMVVAAYYCLQMDMGLTMESKVEPDDMTNYWLNLIFLWLITKDEVERQVRDMLEHQLIHKSNSPFSSPVLFVKKKDGTWRFCVNYRALNAVIIKDKCPIPTVDELFDELVSREGLVVDPAKVEAIRAWSIPTTVKEFDKEFQVETDVSGTGIGAVLTQEAMGKWRQYLVGRKFVIITDQRSMRELNQQTIQTPEQQRWLSKLIGYDFKIHYRSGKLNNVADALSRESAITLMAFSRPLFGIFYDIRAASRTDVRFNIFEQVFSKDKLILMGLLQPLPIPDKVFEDISLDFIGGLSKSNGKETILVVVDRLTNSAYHPQIDGQTEALNRCLEMYLRCMAADDPSKWEQYLAWAEYWRHQKLGPRFFGPYPILQRIGRVAYKLELPESTRIHLVFHVSQLKPCKGHHLQQITPLLLMMDEFLPSTPATNLEDKVLSGGGNVKERVELADTGNESVTTEGVGNQETTTKDNRILRISLREKRTPQALTDFFRF</sequence>
<name>A0A6A3CG61_HIBSY</name>
<dbReference type="Gene3D" id="3.10.10.10">
    <property type="entry name" value="HIV Type 1 Reverse Transcriptase, subunit A, domain 1"/>
    <property type="match status" value="1"/>
</dbReference>
<keyword evidence="3" id="KW-0540">Nuclease</keyword>
<dbReference type="PROSITE" id="PS50994">
    <property type="entry name" value="INTEGRASE"/>
    <property type="match status" value="1"/>
</dbReference>
<dbReference type="GO" id="GO:0015074">
    <property type="term" value="P:DNA integration"/>
    <property type="evidence" value="ECO:0007669"/>
    <property type="project" value="InterPro"/>
</dbReference>
<dbReference type="InterPro" id="IPR050951">
    <property type="entry name" value="Retrovirus_Pol_polyprotein"/>
</dbReference>
<keyword evidence="4" id="KW-0255">Endonuclease</keyword>
<dbReference type="InterPro" id="IPR043502">
    <property type="entry name" value="DNA/RNA_pol_sf"/>
</dbReference>
<dbReference type="GO" id="GO:0003964">
    <property type="term" value="F:RNA-directed DNA polymerase activity"/>
    <property type="evidence" value="ECO:0007669"/>
    <property type="project" value="UniProtKB-KW"/>
</dbReference>
<evidence type="ECO:0000256" key="6">
    <source>
        <dbReference type="ARBA" id="ARBA00022918"/>
    </source>
</evidence>
<dbReference type="InterPro" id="IPR056924">
    <property type="entry name" value="SH3_Tf2-1"/>
</dbReference>
<gene>
    <name evidence="8" type="ORF">F3Y22_tig00006570pilonHSYRG00070</name>
</gene>
<evidence type="ECO:0000313" key="9">
    <source>
        <dbReference type="Proteomes" id="UP000436088"/>
    </source>
</evidence>
<evidence type="ECO:0000313" key="8">
    <source>
        <dbReference type="EMBL" id="KAE8726631.1"/>
    </source>
</evidence>
<dbReference type="Gene3D" id="3.30.420.10">
    <property type="entry name" value="Ribonuclease H-like superfamily/Ribonuclease H"/>
    <property type="match status" value="1"/>
</dbReference>
<proteinExistence type="predicted"/>
<dbReference type="AlphaFoldDB" id="A0A6A3CG61"/>
<dbReference type="Pfam" id="PF24626">
    <property type="entry name" value="SH3_Tf2-1"/>
    <property type="match status" value="1"/>
</dbReference>
<dbReference type="Pfam" id="PF17917">
    <property type="entry name" value="RT_RNaseH"/>
    <property type="match status" value="1"/>
</dbReference>
<organism evidence="8 9">
    <name type="scientific">Hibiscus syriacus</name>
    <name type="common">Rose of Sharon</name>
    <dbReference type="NCBI Taxonomy" id="106335"/>
    <lineage>
        <taxon>Eukaryota</taxon>
        <taxon>Viridiplantae</taxon>
        <taxon>Streptophyta</taxon>
        <taxon>Embryophyta</taxon>
        <taxon>Tracheophyta</taxon>
        <taxon>Spermatophyta</taxon>
        <taxon>Magnoliopsida</taxon>
        <taxon>eudicotyledons</taxon>
        <taxon>Gunneridae</taxon>
        <taxon>Pentapetalae</taxon>
        <taxon>rosids</taxon>
        <taxon>malvids</taxon>
        <taxon>Malvales</taxon>
        <taxon>Malvaceae</taxon>
        <taxon>Malvoideae</taxon>
        <taxon>Hibiscus</taxon>
    </lineage>
</organism>
<dbReference type="InterPro" id="IPR036397">
    <property type="entry name" value="RNaseH_sf"/>
</dbReference>
<evidence type="ECO:0000256" key="3">
    <source>
        <dbReference type="ARBA" id="ARBA00022722"/>
    </source>
</evidence>
<evidence type="ECO:0000256" key="2">
    <source>
        <dbReference type="ARBA" id="ARBA00022695"/>
    </source>
</evidence>
<keyword evidence="2" id="KW-0548">Nucleotidyltransferase</keyword>
<dbReference type="GO" id="GO:0016787">
    <property type="term" value="F:hydrolase activity"/>
    <property type="evidence" value="ECO:0007669"/>
    <property type="project" value="UniProtKB-KW"/>
</dbReference>
<dbReference type="PANTHER" id="PTHR37984:SF5">
    <property type="entry name" value="PROTEIN NYNRIN-LIKE"/>
    <property type="match status" value="1"/>
</dbReference>
<reference evidence="8" key="1">
    <citation type="submission" date="2019-09" db="EMBL/GenBank/DDBJ databases">
        <title>Draft genome information of white flower Hibiscus syriacus.</title>
        <authorList>
            <person name="Kim Y.-M."/>
        </authorList>
    </citation>
    <scope>NUCLEOTIDE SEQUENCE [LARGE SCALE GENOMIC DNA]</scope>
    <source>
        <strain evidence="8">YM2019G1</strain>
    </source>
</reference>
<evidence type="ECO:0000256" key="1">
    <source>
        <dbReference type="ARBA" id="ARBA00022679"/>
    </source>
</evidence>
<keyword evidence="9" id="KW-1185">Reference proteome</keyword>
<keyword evidence="6" id="KW-0695">RNA-directed DNA polymerase</keyword>
<evidence type="ECO:0000256" key="5">
    <source>
        <dbReference type="ARBA" id="ARBA00022801"/>
    </source>
</evidence>
<dbReference type="EMBL" id="VEPZ02000351">
    <property type="protein sequence ID" value="KAE8726631.1"/>
    <property type="molecule type" value="Genomic_DNA"/>
</dbReference>